<evidence type="ECO:0000259" key="2">
    <source>
        <dbReference type="Pfam" id="PF13568"/>
    </source>
</evidence>
<name>W0RGS8_9BACT</name>
<evidence type="ECO:0000313" key="4">
    <source>
        <dbReference type="Proteomes" id="UP000019151"/>
    </source>
</evidence>
<dbReference type="eggNOG" id="COG3637">
    <property type="taxonomic scope" value="Bacteria"/>
</dbReference>
<evidence type="ECO:0000313" key="3">
    <source>
        <dbReference type="EMBL" id="AHG88603.1"/>
    </source>
</evidence>
<protein>
    <submittedName>
        <fullName evidence="3">Outer membrane protein beta-barrel domain protein</fullName>
    </submittedName>
</protein>
<dbReference type="AlphaFoldDB" id="W0RGS8"/>
<sequence length="227" mass="23092">MMDGNRMNNRSIAAACLALAASGTSVAAQTAPAPRGPTRIGVLAGVNIATIHGSDDEGVSSHVGFVGGAYVSLGLTPVLSLRPELLYSQKGAETRLSEEGVTAEAKVKLAYVELPVLLVADLPVSGNIKPQLYAGPSFAFRASCTVEASAEGFSFSGSCDDTADGASNVKSFDLGAMVGGALKFDLKNGGAFAVGARYTLGLTDIGEGADAKNRALGIVASYEFALR</sequence>
<dbReference type="HOGENOM" id="CLU_082049_4_3_0"/>
<evidence type="ECO:0000256" key="1">
    <source>
        <dbReference type="SAM" id="SignalP"/>
    </source>
</evidence>
<feature type="domain" description="Outer membrane protein beta-barrel" evidence="2">
    <location>
        <begin position="28"/>
        <end position="205"/>
    </location>
</feature>
<dbReference type="InParanoid" id="W0RGS8"/>
<accession>W0RGS8</accession>
<feature type="chain" id="PRO_5004794974" evidence="1">
    <location>
        <begin position="28"/>
        <end position="227"/>
    </location>
</feature>
<gene>
    <name evidence="3" type="ORF">J421_1066</name>
</gene>
<dbReference type="STRING" id="861299.J421_1066"/>
<dbReference type="Pfam" id="PF13568">
    <property type="entry name" value="OMP_b-brl_2"/>
    <property type="match status" value="1"/>
</dbReference>
<keyword evidence="1" id="KW-0732">Signal</keyword>
<organism evidence="3 4">
    <name type="scientific">Gemmatirosa kalamazoonensis</name>
    <dbReference type="NCBI Taxonomy" id="861299"/>
    <lineage>
        <taxon>Bacteria</taxon>
        <taxon>Pseudomonadati</taxon>
        <taxon>Gemmatimonadota</taxon>
        <taxon>Gemmatimonadia</taxon>
        <taxon>Gemmatimonadales</taxon>
        <taxon>Gemmatimonadaceae</taxon>
        <taxon>Gemmatirosa</taxon>
    </lineage>
</organism>
<dbReference type="PATRIC" id="fig|861299.3.peg.1081"/>
<keyword evidence="4" id="KW-1185">Reference proteome</keyword>
<proteinExistence type="predicted"/>
<dbReference type="KEGG" id="gba:J421_1066"/>
<dbReference type="InterPro" id="IPR025665">
    <property type="entry name" value="Beta-barrel_OMP_2"/>
</dbReference>
<reference evidence="3 4" key="1">
    <citation type="journal article" date="2014" name="Genome Announc.">
        <title>Genome Sequence and Methylome of Soil Bacterium Gemmatirosa kalamazoonensis KBS708T, a Member of the Rarely Cultivated Gemmatimonadetes Phylum.</title>
        <authorList>
            <person name="Debruyn J.M."/>
            <person name="Radosevich M."/>
            <person name="Wommack K.E."/>
            <person name="Polson S.W."/>
            <person name="Hauser L.J."/>
            <person name="Fawaz M.N."/>
            <person name="Korlach J."/>
            <person name="Tsai Y.C."/>
        </authorList>
    </citation>
    <scope>NUCLEOTIDE SEQUENCE [LARGE SCALE GENOMIC DNA]</scope>
    <source>
        <strain evidence="3 4">KBS708</strain>
    </source>
</reference>
<dbReference type="Proteomes" id="UP000019151">
    <property type="component" value="Chromosome"/>
</dbReference>
<dbReference type="EMBL" id="CP007128">
    <property type="protein sequence ID" value="AHG88603.1"/>
    <property type="molecule type" value="Genomic_DNA"/>
</dbReference>
<feature type="signal peptide" evidence="1">
    <location>
        <begin position="1"/>
        <end position="27"/>
    </location>
</feature>